<evidence type="ECO:0000256" key="2">
    <source>
        <dbReference type="ARBA" id="ARBA00023002"/>
    </source>
</evidence>
<evidence type="ECO:0000256" key="1">
    <source>
        <dbReference type="ARBA" id="ARBA00006252"/>
    </source>
</evidence>
<evidence type="ECO:0000313" key="4">
    <source>
        <dbReference type="EMBL" id="MPM71166.1"/>
    </source>
</evidence>
<reference evidence="4" key="1">
    <citation type="submission" date="2019-08" db="EMBL/GenBank/DDBJ databases">
        <authorList>
            <person name="Kucharzyk K."/>
            <person name="Murdoch R.W."/>
            <person name="Higgins S."/>
            <person name="Loffler F."/>
        </authorList>
    </citation>
    <scope>NUCLEOTIDE SEQUENCE</scope>
</reference>
<dbReference type="PANTHER" id="PTHR10204">
    <property type="entry name" value="NAD P H OXIDOREDUCTASE-RELATED"/>
    <property type="match status" value="1"/>
</dbReference>
<name>A0A645C015_9ZZZZ</name>
<proteinExistence type="inferred from homology"/>
<gene>
    <name evidence="4" type="primary">azoR_11</name>
    <name evidence="4" type="ORF">SDC9_118129</name>
</gene>
<accession>A0A645C015</accession>
<dbReference type="InterPro" id="IPR003680">
    <property type="entry name" value="Flavodoxin_fold"/>
</dbReference>
<protein>
    <submittedName>
        <fullName evidence="4">FMN-dependent NADH-azoreductase</fullName>
        <ecNumber evidence="4">1.7.-.-</ecNumber>
    </submittedName>
</protein>
<dbReference type="SUPFAM" id="SSF52218">
    <property type="entry name" value="Flavoproteins"/>
    <property type="match status" value="1"/>
</dbReference>
<dbReference type="PANTHER" id="PTHR10204:SF34">
    <property type="entry name" value="NAD(P)H DEHYDROGENASE [QUINONE] 1 ISOFORM 1"/>
    <property type="match status" value="1"/>
</dbReference>
<dbReference type="AlphaFoldDB" id="A0A645C015"/>
<evidence type="ECO:0000259" key="3">
    <source>
        <dbReference type="Pfam" id="PF02525"/>
    </source>
</evidence>
<feature type="domain" description="Flavodoxin-like fold" evidence="3">
    <location>
        <begin position="1"/>
        <end position="170"/>
    </location>
</feature>
<dbReference type="InterPro" id="IPR051545">
    <property type="entry name" value="NAD(P)H_dehydrogenase_qn"/>
</dbReference>
<keyword evidence="2 4" id="KW-0560">Oxidoreductase</keyword>
<comment type="caution">
    <text evidence="4">The sequence shown here is derived from an EMBL/GenBank/DDBJ whole genome shotgun (WGS) entry which is preliminary data.</text>
</comment>
<sequence length="189" mass="21635">MNTTVIVANPSTDSFSKSIMEKVLNTLKEKNKSYEIIDLYNDDFNPIMSEEDVKLYTKGETKDELVKKYQKVLKETNQLVCIFPIWWNSCPAILKGFFDRVFLKEFAFTEKDKRSVGLLTNITSGLVITTSETETDYMVKELGNPIESTFVKGILNVSGITNVKWINENLADNNEESENKFLDSIVNYV</sequence>
<dbReference type="GO" id="GO:0003955">
    <property type="term" value="F:NAD(P)H dehydrogenase (quinone) activity"/>
    <property type="evidence" value="ECO:0007669"/>
    <property type="project" value="TreeGrafter"/>
</dbReference>
<comment type="similarity">
    <text evidence="1">Belongs to the NAD(P)H dehydrogenase (quinone) family.</text>
</comment>
<dbReference type="Pfam" id="PF02525">
    <property type="entry name" value="Flavodoxin_2"/>
    <property type="match status" value="1"/>
</dbReference>
<dbReference type="Gene3D" id="3.40.50.360">
    <property type="match status" value="1"/>
</dbReference>
<dbReference type="GO" id="GO:0005829">
    <property type="term" value="C:cytosol"/>
    <property type="evidence" value="ECO:0007669"/>
    <property type="project" value="TreeGrafter"/>
</dbReference>
<dbReference type="EC" id="1.7.-.-" evidence="4"/>
<organism evidence="4">
    <name type="scientific">bioreactor metagenome</name>
    <dbReference type="NCBI Taxonomy" id="1076179"/>
    <lineage>
        <taxon>unclassified sequences</taxon>
        <taxon>metagenomes</taxon>
        <taxon>ecological metagenomes</taxon>
    </lineage>
</organism>
<dbReference type="InterPro" id="IPR029039">
    <property type="entry name" value="Flavoprotein-like_sf"/>
</dbReference>
<dbReference type="EMBL" id="VSSQ01023940">
    <property type="protein sequence ID" value="MPM71166.1"/>
    <property type="molecule type" value="Genomic_DNA"/>
</dbReference>